<dbReference type="Gene3D" id="2.40.170.20">
    <property type="entry name" value="TonB-dependent receptor, beta-barrel domain"/>
    <property type="match status" value="1"/>
</dbReference>
<keyword evidence="5" id="KW-0675">Receptor</keyword>
<dbReference type="Proteomes" id="UP000515955">
    <property type="component" value="Chromosome"/>
</dbReference>
<reference evidence="5 6" key="1">
    <citation type="submission" date="2020-08" db="EMBL/GenBank/DDBJ databases">
        <title>Genome sequence of Sphingomonas rhizophila KACC 19189T.</title>
        <authorList>
            <person name="Hyun D.-W."/>
            <person name="Bae J.-W."/>
        </authorList>
    </citation>
    <scope>NUCLEOTIDE SEQUENCE [LARGE SCALE GENOMIC DNA]</scope>
    <source>
        <strain evidence="5 6">KACC 19189</strain>
    </source>
</reference>
<dbReference type="GO" id="GO:0009279">
    <property type="term" value="C:cell outer membrane"/>
    <property type="evidence" value="ECO:0007669"/>
    <property type="project" value="UniProtKB-SubCell"/>
</dbReference>
<keyword evidence="3" id="KW-0998">Cell outer membrane</keyword>
<keyword evidence="2" id="KW-0472">Membrane</keyword>
<dbReference type="RefSeq" id="WP_187542344.1">
    <property type="nucleotide sequence ID" value="NZ_CP060717.1"/>
</dbReference>
<organism evidence="5 6">
    <name type="scientific">Sphingomonas rhizophila</name>
    <dbReference type="NCBI Taxonomy" id="2071607"/>
    <lineage>
        <taxon>Bacteria</taxon>
        <taxon>Pseudomonadati</taxon>
        <taxon>Pseudomonadota</taxon>
        <taxon>Alphaproteobacteria</taxon>
        <taxon>Sphingomonadales</taxon>
        <taxon>Sphingomonadaceae</taxon>
        <taxon>Sphingomonas</taxon>
    </lineage>
</organism>
<protein>
    <submittedName>
        <fullName evidence="5">TonB-dependent receptor</fullName>
    </submittedName>
</protein>
<accession>A0A7G9SBX7</accession>
<evidence type="ECO:0000313" key="6">
    <source>
        <dbReference type="Proteomes" id="UP000515955"/>
    </source>
</evidence>
<dbReference type="PANTHER" id="PTHR40980">
    <property type="entry name" value="PLUG DOMAIN-CONTAINING PROTEIN"/>
    <property type="match status" value="1"/>
</dbReference>
<keyword evidence="6" id="KW-1185">Reference proteome</keyword>
<dbReference type="KEGG" id="srhi:H9L12_01570"/>
<evidence type="ECO:0000256" key="2">
    <source>
        <dbReference type="ARBA" id="ARBA00023136"/>
    </source>
</evidence>
<dbReference type="EMBL" id="CP060717">
    <property type="protein sequence ID" value="QNN65352.1"/>
    <property type="molecule type" value="Genomic_DNA"/>
</dbReference>
<evidence type="ECO:0000259" key="4">
    <source>
        <dbReference type="Pfam" id="PF14905"/>
    </source>
</evidence>
<name>A0A7G9SBX7_9SPHN</name>
<dbReference type="InterPro" id="IPR010104">
    <property type="entry name" value="TonB_rcpt_bac"/>
</dbReference>
<comment type="subcellular location">
    <subcellularLocation>
        <location evidence="1">Cell outer membrane</location>
    </subcellularLocation>
</comment>
<dbReference type="SUPFAM" id="SSF56935">
    <property type="entry name" value="Porins"/>
    <property type="match status" value="1"/>
</dbReference>
<evidence type="ECO:0000313" key="5">
    <source>
        <dbReference type="EMBL" id="QNN65352.1"/>
    </source>
</evidence>
<feature type="domain" description="Outer membrane protein beta-barrel" evidence="4">
    <location>
        <begin position="392"/>
        <end position="740"/>
    </location>
</feature>
<dbReference type="InterPro" id="IPR041700">
    <property type="entry name" value="OMP_b-brl_3"/>
</dbReference>
<proteinExistence type="predicted"/>
<dbReference type="NCBIfam" id="TIGR01782">
    <property type="entry name" value="TonB-Xanth-Caul"/>
    <property type="match status" value="1"/>
</dbReference>
<gene>
    <name evidence="5" type="ORF">H9L12_01570</name>
</gene>
<dbReference type="PANTHER" id="PTHR40980:SF3">
    <property type="entry name" value="TONB-DEPENDENT RECEPTOR-LIKE BETA-BARREL DOMAIN-CONTAINING PROTEIN"/>
    <property type="match status" value="1"/>
</dbReference>
<evidence type="ECO:0000256" key="1">
    <source>
        <dbReference type="ARBA" id="ARBA00004442"/>
    </source>
</evidence>
<sequence>MVGTIDLRTVRPLDQRKSVLAVGGRATYVGDKLMPDAKNKGWRAFATYIDQFADDTVGIALSASYTDEPYQTKDFQAWGFGGYDADTKKPDGIKQWFEASSLKRLGLSGTVQAKVSDNVMMTWDAFYSNFKDYVNQRGIEWPGNNLVGTAEANGLLTEGTWNDIHPIIEGYANDRNADLYSLGWNTKWDGHNGWKAMADVAWSRTDRTDHRLESTIGTGYAGAGPSTDISYVWGDEGPVFNLDGPVDFGDPSQLVLTDTQGWGWTRVQAGYDAVRETQDDIKQARAELERELDAGFLNSVKAGVSFANRSKELKVAEGFLVPGGTGTCLTGSGTVANTPCEIAIPSDAIVGSFDFMRGIGPILAYDPRDLVASGTLVYDPNLSNDVLKRPYKVTEKVWTPYVMATLNGNAGDSDLTGNIGIQAVHTSQSSEGFAFPSGVQTKTKVGTKYWEFLPSMNLALRRPDGLVFRLAASRQMMRARLPDMSSNLDYGTDITDGFIIKGSGGNPYIKPYMANAIDFNVEKYFGSKGYISLQTYFKKITRYIAKGSIEFDYSDLPPPSGIPPISNIGRLTTFANTKGGKLYGFELAGTLPFEVFTPALDGFGVTGGLSYSKTKVRDFDGNFTPIPGYSKWVGNVTAFYEKYGFNARASMRYRDGFRGEFRDYKGDDSPQYVLDEMIFDAQVGYDFPSSSTLGGLSVYLQGQNLTNERLATVDQNGSTNDTAFLRYQTFGRRFVAGFTYKFGMRDRAEPVTAVVAPPRRCRNRCRRRPAPTGR</sequence>
<dbReference type="AlphaFoldDB" id="A0A7G9SBX7"/>
<dbReference type="Pfam" id="PF14905">
    <property type="entry name" value="OMP_b-brl_3"/>
    <property type="match status" value="1"/>
</dbReference>
<evidence type="ECO:0000256" key="3">
    <source>
        <dbReference type="ARBA" id="ARBA00023237"/>
    </source>
</evidence>
<dbReference type="InterPro" id="IPR036942">
    <property type="entry name" value="Beta-barrel_TonB_sf"/>
</dbReference>